<protein>
    <submittedName>
        <fullName evidence="2">Uncharacterized protein</fullName>
    </submittedName>
</protein>
<dbReference type="Proteomes" id="UP000828390">
    <property type="component" value="Unassembled WGS sequence"/>
</dbReference>
<evidence type="ECO:0000256" key="1">
    <source>
        <dbReference type="SAM" id="Phobius"/>
    </source>
</evidence>
<accession>A0A9D4GUD3</accession>
<comment type="caution">
    <text evidence="2">The sequence shown here is derived from an EMBL/GenBank/DDBJ whole genome shotgun (WGS) entry which is preliminary data.</text>
</comment>
<feature type="transmembrane region" description="Helical" evidence="1">
    <location>
        <begin position="20"/>
        <end position="45"/>
    </location>
</feature>
<sequence length="103" mass="11238">MIKFKELAPEISKGVPFPDFAQGIGLGLTALVLIPIPVVFLYKFLTAKGNLLERLRSITTPDKTWGPNDGSMKRPLTNGVDMVAVYGIDNPAVVSNGEDYTRM</sequence>
<keyword evidence="3" id="KW-1185">Reference proteome</keyword>
<name>A0A9D4GUD3_DREPO</name>
<reference evidence="2" key="1">
    <citation type="journal article" date="2019" name="bioRxiv">
        <title>The Genome of the Zebra Mussel, Dreissena polymorpha: A Resource for Invasive Species Research.</title>
        <authorList>
            <person name="McCartney M.A."/>
            <person name="Auch B."/>
            <person name="Kono T."/>
            <person name="Mallez S."/>
            <person name="Zhang Y."/>
            <person name="Obille A."/>
            <person name="Becker A."/>
            <person name="Abrahante J.E."/>
            <person name="Garbe J."/>
            <person name="Badalamenti J.P."/>
            <person name="Herman A."/>
            <person name="Mangelson H."/>
            <person name="Liachko I."/>
            <person name="Sullivan S."/>
            <person name="Sone E.D."/>
            <person name="Koren S."/>
            <person name="Silverstein K.A.T."/>
            <person name="Beckman K.B."/>
            <person name="Gohl D.M."/>
        </authorList>
    </citation>
    <scope>NUCLEOTIDE SEQUENCE</scope>
    <source>
        <strain evidence="2">Duluth1</strain>
        <tissue evidence="2">Whole animal</tissue>
    </source>
</reference>
<dbReference type="AlphaFoldDB" id="A0A9D4GUD3"/>
<organism evidence="2 3">
    <name type="scientific">Dreissena polymorpha</name>
    <name type="common">Zebra mussel</name>
    <name type="synonym">Mytilus polymorpha</name>
    <dbReference type="NCBI Taxonomy" id="45954"/>
    <lineage>
        <taxon>Eukaryota</taxon>
        <taxon>Metazoa</taxon>
        <taxon>Spiralia</taxon>
        <taxon>Lophotrochozoa</taxon>
        <taxon>Mollusca</taxon>
        <taxon>Bivalvia</taxon>
        <taxon>Autobranchia</taxon>
        <taxon>Heteroconchia</taxon>
        <taxon>Euheterodonta</taxon>
        <taxon>Imparidentia</taxon>
        <taxon>Neoheterodontei</taxon>
        <taxon>Myida</taxon>
        <taxon>Dreissenoidea</taxon>
        <taxon>Dreissenidae</taxon>
        <taxon>Dreissena</taxon>
    </lineage>
</organism>
<evidence type="ECO:0000313" key="2">
    <source>
        <dbReference type="EMBL" id="KAH3821639.1"/>
    </source>
</evidence>
<keyword evidence="1" id="KW-0812">Transmembrane</keyword>
<gene>
    <name evidence="2" type="ORF">DPMN_123404</name>
</gene>
<reference evidence="2" key="2">
    <citation type="submission" date="2020-11" db="EMBL/GenBank/DDBJ databases">
        <authorList>
            <person name="McCartney M.A."/>
            <person name="Auch B."/>
            <person name="Kono T."/>
            <person name="Mallez S."/>
            <person name="Becker A."/>
            <person name="Gohl D.M."/>
            <person name="Silverstein K.A.T."/>
            <person name="Koren S."/>
            <person name="Bechman K.B."/>
            <person name="Herman A."/>
            <person name="Abrahante J.E."/>
            <person name="Garbe J."/>
        </authorList>
    </citation>
    <scope>NUCLEOTIDE SEQUENCE</scope>
    <source>
        <strain evidence="2">Duluth1</strain>
        <tissue evidence="2">Whole animal</tissue>
    </source>
</reference>
<proteinExistence type="predicted"/>
<evidence type="ECO:0000313" key="3">
    <source>
        <dbReference type="Proteomes" id="UP000828390"/>
    </source>
</evidence>
<keyword evidence="1" id="KW-1133">Transmembrane helix</keyword>
<keyword evidence="1" id="KW-0472">Membrane</keyword>
<dbReference type="EMBL" id="JAIWYP010000005">
    <property type="protein sequence ID" value="KAH3821639.1"/>
    <property type="molecule type" value="Genomic_DNA"/>
</dbReference>